<dbReference type="InterPro" id="IPR002935">
    <property type="entry name" value="SAM_O-MeTrfase"/>
</dbReference>
<feature type="binding site" evidence="4">
    <location>
        <position position="65"/>
    </location>
    <ligand>
        <name>S-adenosyl-L-methionine</name>
        <dbReference type="ChEBI" id="CHEBI:59789"/>
    </ligand>
</feature>
<feature type="binding site" evidence="4">
    <location>
        <position position="157"/>
    </location>
    <ligand>
        <name>Mg(2+)</name>
        <dbReference type="ChEBI" id="CHEBI:18420"/>
    </ligand>
</feature>
<dbReference type="HAMAP" id="MF_02217">
    <property type="entry name" value="TrmR_methyltr"/>
    <property type="match status" value="1"/>
</dbReference>
<dbReference type="CDD" id="cd02440">
    <property type="entry name" value="AdoMet_MTases"/>
    <property type="match status" value="1"/>
</dbReference>
<sequence>MDEKLRSYLTRSLPPTDDWVEELERIAEDENVPIMDPIGINFVMQLIRLKRPNRILEVGSAIGYSALRMLEANPNATIVTVERDEQRYNQAVQNVWKLGVQDNIQIIFGDAIEILSELKEDNKFDLVFIDAAKGQYKRFFELSSPLLSENGFILSDNVLFKGFVADPEKEHPRFQKLARKIREYNEWLIQHPDYVTTIVPIGDGVAISNKK</sequence>
<reference evidence="5 6" key="1">
    <citation type="submission" date="2016-10" db="EMBL/GenBank/DDBJ databases">
        <authorList>
            <person name="Varghese N."/>
            <person name="Submissions S."/>
        </authorList>
    </citation>
    <scope>NUCLEOTIDE SEQUENCE [LARGE SCALE GENOMIC DNA]</scope>
    <source>
        <strain evidence="5 6">CGMCC 1.7734</strain>
    </source>
</reference>
<dbReference type="InterPro" id="IPR050362">
    <property type="entry name" value="Cation-dep_OMT"/>
</dbReference>
<comment type="caution">
    <text evidence="5">The sequence shown here is derived from an EMBL/GenBank/DDBJ whole genome shotgun (WGS) entry which is preliminary data.</text>
</comment>
<evidence type="ECO:0000256" key="3">
    <source>
        <dbReference type="ARBA" id="ARBA00022691"/>
    </source>
</evidence>
<feature type="binding site" evidence="4">
    <location>
        <position position="35"/>
    </location>
    <ligand>
        <name>S-adenosyl-L-methionine</name>
        <dbReference type="ChEBI" id="CHEBI:59789"/>
    </ligand>
</feature>
<feature type="binding site" evidence="4">
    <location>
        <position position="130"/>
    </location>
    <ligand>
        <name>S-adenosyl-L-methionine</name>
        <dbReference type="ChEBI" id="CHEBI:59789"/>
    </ligand>
</feature>
<proteinExistence type="inferred from homology"/>
<feature type="binding site" evidence="4">
    <location>
        <position position="82"/>
    </location>
    <ligand>
        <name>S-adenosyl-L-methionine</name>
        <dbReference type="ChEBI" id="CHEBI:59789"/>
    </ligand>
</feature>
<keyword evidence="4" id="KW-0479">Metal-binding</keyword>
<accession>A0A1H9DS46</accession>
<dbReference type="PROSITE" id="PS51682">
    <property type="entry name" value="SAM_OMT_I"/>
    <property type="match status" value="1"/>
</dbReference>
<comment type="function">
    <text evidence="4">Catalyzes the methylation of 5-hydroxyuridine (ho5U) to form 5-methoxyuridine (mo5U) at position 34 in tRNAs.</text>
</comment>
<evidence type="ECO:0000313" key="5">
    <source>
        <dbReference type="EMBL" id="SEQ16261.1"/>
    </source>
</evidence>
<feature type="binding site" evidence="4">
    <location>
        <begin position="110"/>
        <end position="111"/>
    </location>
    <ligand>
        <name>S-adenosyl-L-methionine</name>
        <dbReference type="ChEBI" id="CHEBI:59789"/>
    </ligand>
</feature>
<keyword evidence="3 4" id="KW-0949">S-adenosyl-L-methionine</keyword>
<dbReference type="InterPro" id="IPR043675">
    <property type="entry name" value="TrmR_methyltr"/>
</dbReference>
<dbReference type="RefSeq" id="WP_092503697.1">
    <property type="nucleotide sequence ID" value="NZ_FOEH01000002.1"/>
</dbReference>
<keyword evidence="4" id="KW-0819">tRNA processing</keyword>
<dbReference type="InterPro" id="IPR029063">
    <property type="entry name" value="SAM-dependent_MTases_sf"/>
</dbReference>
<protein>
    <recommendedName>
        <fullName evidence="4">tRNA 5-hydroxyuridine methyltransferase</fullName>
        <ecNumber evidence="4">2.1.1.-</ecNumber>
    </recommendedName>
    <alternativeName>
        <fullName evidence="4">ho5U methyltransferase</fullName>
    </alternativeName>
</protein>
<keyword evidence="6" id="KW-1185">Reference proteome</keyword>
<evidence type="ECO:0000256" key="1">
    <source>
        <dbReference type="ARBA" id="ARBA00022603"/>
    </source>
</evidence>
<keyword evidence="4" id="KW-0460">Magnesium</keyword>
<dbReference type="Proteomes" id="UP000198733">
    <property type="component" value="Unassembled WGS sequence"/>
</dbReference>
<dbReference type="Gene3D" id="3.40.50.150">
    <property type="entry name" value="Vaccinia Virus protein VP39"/>
    <property type="match status" value="1"/>
</dbReference>
<keyword evidence="1 4" id="KW-0489">Methyltransferase</keyword>
<dbReference type="SUPFAM" id="SSF53335">
    <property type="entry name" value="S-adenosyl-L-methionine-dependent methyltransferases"/>
    <property type="match status" value="1"/>
</dbReference>
<dbReference type="EC" id="2.1.1.-" evidence="4"/>
<name>A0A1H9DS46_9BACI</name>
<feature type="binding site" evidence="4">
    <location>
        <position position="156"/>
    </location>
    <ligand>
        <name>Mg(2+)</name>
        <dbReference type="ChEBI" id="CHEBI:18420"/>
    </ligand>
</feature>
<dbReference type="PANTHER" id="PTHR10509">
    <property type="entry name" value="O-METHYLTRANSFERASE-RELATED"/>
    <property type="match status" value="1"/>
</dbReference>
<comment type="catalytic activity">
    <reaction evidence="4">
        <text>5-hydroxyuridine(34) in tRNA + S-adenosyl-L-methionine = 5-methoxyuridine(34) in tRNA + S-adenosyl-L-homocysteine + H(+)</text>
        <dbReference type="Rhea" id="RHEA:60524"/>
        <dbReference type="Rhea" id="RHEA-COMP:13381"/>
        <dbReference type="Rhea" id="RHEA-COMP:15591"/>
        <dbReference type="ChEBI" id="CHEBI:15378"/>
        <dbReference type="ChEBI" id="CHEBI:57856"/>
        <dbReference type="ChEBI" id="CHEBI:59789"/>
        <dbReference type="ChEBI" id="CHEBI:136877"/>
        <dbReference type="ChEBI" id="CHEBI:143860"/>
    </reaction>
</comment>
<dbReference type="Pfam" id="PF01596">
    <property type="entry name" value="Methyltransf_3"/>
    <property type="match status" value="1"/>
</dbReference>
<feature type="binding site" evidence="4">
    <location>
        <position position="130"/>
    </location>
    <ligand>
        <name>Mg(2+)</name>
        <dbReference type="ChEBI" id="CHEBI:18420"/>
    </ligand>
</feature>
<dbReference type="EMBL" id="FOEH01000002">
    <property type="protein sequence ID" value="SEQ16261.1"/>
    <property type="molecule type" value="Genomic_DNA"/>
</dbReference>
<comment type="similarity">
    <text evidence="4">Belongs to the class I-like SAM-binding methyltransferase superfamily. Cation-dependent O-methyltransferase family.</text>
</comment>
<dbReference type="PANTHER" id="PTHR10509:SF14">
    <property type="entry name" value="CAFFEOYL-COA O-METHYLTRANSFERASE 3-RELATED"/>
    <property type="match status" value="1"/>
</dbReference>
<evidence type="ECO:0000313" key="6">
    <source>
        <dbReference type="Proteomes" id="UP000198733"/>
    </source>
</evidence>
<organism evidence="5 6">
    <name type="scientific">Virgibacillus subterraneus</name>
    <dbReference type="NCBI Taxonomy" id="621109"/>
    <lineage>
        <taxon>Bacteria</taxon>
        <taxon>Bacillati</taxon>
        <taxon>Bacillota</taxon>
        <taxon>Bacilli</taxon>
        <taxon>Bacillales</taxon>
        <taxon>Bacillaceae</taxon>
        <taxon>Virgibacillus</taxon>
    </lineage>
</organism>
<evidence type="ECO:0000256" key="2">
    <source>
        <dbReference type="ARBA" id="ARBA00022679"/>
    </source>
</evidence>
<gene>
    <name evidence="4" type="primary">trmR</name>
    <name evidence="5" type="ORF">SAMN05216232_1744</name>
</gene>
<keyword evidence="2 4" id="KW-0808">Transferase</keyword>
<evidence type="ECO:0000256" key="4">
    <source>
        <dbReference type="HAMAP-Rule" id="MF_02217"/>
    </source>
</evidence>
<comment type="subunit">
    <text evidence="4">Homodimer.</text>
</comment>